<accession>A0A2S9XXN1</accession>
<sequence>MLRARRIALALLVLVLVPGLGWGIYLLALAGELSSLGYHSDSECHRVEGVIGPEDMAFTRASGMPEGGAFVSSDDRRATVAGEPVRGAIHYYSLTTGISTVYEASGDEPALFHPHGIGLTPASAKQERLFVVNHPRESLFGPNDDSDGPGHTIEVFDVIGEGGVVRLAHDRTIADPLLVSPNDVAPVDEERFYVTNDHLAQTKLGHKLEEYGRLARGHVLYWDGANFSVVARDIHFANGIAVSHDGATVYVASVTDARIHVFSRDAASGALTRRETLPVRGPDNITISEDGALWVGAHPKLLTFRGYSKDPAKRSPSQVFRLERSEAGAWHTENVMLSDGSDISGSSVALGLGEGRFLVGSVFDAWLLDCWRGADSE</sequence>
<keyword evidence="2" id="KW-0378">Hydrolase</keyword>
<dbReference type="Gene3D" id="2.120.10.30">
    <property type="entry name" value="TolB, C-terminal domain"/>
    <property type="match status" value="1"/>
</dbReference>
<dbReference type="OrthoDB" id="1158171at2"/>
<evidence type="ECO:0000256" key="2">
    <source>
        <dbReference type="ARBA" id="ARBA00022801"/>
    </source>
</evidence>
<dbReference type="SUPFAM" id="SSF63829">
    <property type="entry name" value="Calcium-dependent phosphotriesterase"/>
    <property type="match status" value="1"/>
</dbReference>
<organism evidence="5 6">
    <name type="scientific">Enhygromyxa salina</name>
    <dbReference type="NCBI Taxonomy" id="215803"/>
    <lineage>
        <taxon>Bacteria</taxon>
        <taxon>Pseudomonadati</taxon>
        <taxon>Myxococcota</taxon>
        <taxon>Polyangia</taxon>
        <taxon>Nannocystales</taxon>
        <taxon>Nannocystaceae</taxon>
        <taxon>Enhygromyxa</taxon>
    </lineage>
</organism>
<dbReference type="PANTHER" id="PTHR11799">
    <property type="entry name" value="PARAOXONASE"/>
    <property type="match status" value="1"/>
</dbReference>
<reference evidence="5 6" key="1">
    <citation type="submission" date="2018-03" db="EMBL/GenBank/DDBJ databases">
        <title>Draft Genome Sequences of the Obligatory Marine Myxobacteria Enhygromyxa salina SWB005.</title>
        <authorList>
            <person name="Poehlein A."/>
            <person name="Moghaddam J.A."/>
            <person name="Harms H."/>
            <person name="Alanjari M."/>
            <person name="Koenig G.M."/>
            <person name="Daniel R."/>
            <person name="Schaeberle T.F."/>
        </authorList>
    </citation>
    <scope>NUCLEOTIDE SEQUENCE [LARGE SCALE GENOMIC DNA]</scope>
    <source>
        <strain evidence="5 6">SWB005</strain>
    </source>
</reference>
<dbReference type="InterPro" id="IPR051288">
    <property type="entry name" value="Serum_paraoxonase/arylesterase"/>
</dbReference>
<gene>
    <name evidence="5" type="ORF">ENSA5_33050</name>
</gene>
<dbReference type="GO" id="GO:0004064">
    <property type="term" value="F:arylesterase activity"/>
    <property type="evidence" value="ECO:0007669"/>
    <property type="project" value="InterPro"/>
</dbReference>
<dbReference type="EMBL" id="PVNK01000152">
    <property type="protein sequence ID" value="PRP97612.1"/>
    <property type="molecule type" value="Genomic_DNA"/>
</dbReference>
<dbReference type="InterPro" id="IPR002640">
    <property type="entry name" value="Arylesterase"/>
</dbReference>
<evidence type="ECO:0000256" key="1">
    <source>
        <dbReference type="ARBA" id="ARBA00008595"/>
    </source>
</evidence>
<dbReference type="Pfam" id="PF01731">
    <property type="entry name" value="Arylesterase"/>
    <property type="match status" value="1"/>
</dbReference>
<protein>
    <submittedName>
        <fullName evidence="5">Arylesterase</fullName>
    </submittedName>
</protein>
<dbReference type="PRINTS" id="PR01785">
    <property type="entry name" value="PARAOXONASE"/>
</dbReference>
<keyword evidence="6" id="KW-1185">Reference proteome</keyword>
<comment type="similarity">
    <text evidence="1">Belongs to the paraoxonase family.</text>
</comment>
<keyword evidence="3" id="KW-1015">Disulfide bond</keyword>
<name>A0A2S9XXN1_9BACT</name>
<comment type="caution">
    <text evidence="5">The sequence shown here is derived from an EMBL/GenBank/DDBJ whole genome shotgun (WGS) entry which is preliminary data.</text>
</comment>
<dbReference type="AlphaFoldDB" id="A0A2S9XXN1"/>
<evidence type="ECO:0000313" key="6">
    <source>
        <dbReference type="Proteomes" id="UP000237968"/>
    </source>
</evidence>
<evidence type="ECO:0000256" key="3">
    <source>
        <dbReference type="ARBA" id="ARBA00023157"/>
    </source>
</evidence>
<evidence type="ECO:0000313" key="5">
    <source>
        <dbReference type="EMBL" id="PRP97612.1"/>
    </source>
</evidence>
<dbReference type="InterPro" id="IPR011042">
    <property type="entry name" value="6-blade_b-propeller_TolB-like"/>
</dbReference>
<dbReference type="PANTHER" id="PTHR11799:SF12">
    <property type="entry name" value="PARAOXONASE-RELATED"/>
    <property type="match status" value="1"/>
</dbReference>
<evidence type="ECO:0000256" key="4">
    <source>
        <dbReference type="ARBA" id="ARBA00023180"/>
    </source>
</evidence>
<keyword evidence="4" id="KW-0325">Glycoprotein</keyword>
<proteinExistence type="inferred from homology"/>
<dbReference type="Proteomes" id="UP000237968">
    <property type="component" value="Unassembled WGS sequence"/>
</dbReference>